<dbReference type="InterPro" id="IPR002110">
    <property type="entry name" value="Ankyrin_rpt"/>
</dbReference>
<evidence type="ECO:0000256" key="1">
    <source>
        <dbReference type="ARBA" id="ARBA00022737"/>
    </source>
</evidence>
<evidence type="ECO:0000313" key="5">
    <source>
        <dbReference type="Proteomes" id="UP001152755"/>
    </source>
</evidence>
<dbReference type="EMBL" id="JANRHA010000003">
    <property type="protein sequence ID" value="MDG3014210.1"/>
    <property type="molecule type" value="Genomic_DNA"/>
</dbReference>
<dbReference type="InterPro" id="IPR036770">
    <property type="entry name" value="Ankyrin_rpt-contain_sf"/>
</dbReference>
<feature type="repeat" description="ANK" evidence="3">
    <location>
        <begin position="57"/>
        <end position="89"/>
    </location>
</feature>
<dbReference type="AlphaFoldDB" id="A0A9X4RCT9"/>
<dbReference type="SMART" id="SM00248">
    <property type="entry name" value="ANK"/>
    <property type="match status" value="2"/>
</dbReference>
<dbReference type="Gene3D" id="1.25.40.20">
    <property type="entry name" value="Ankyrin repeat-containing domain"/>
    <property type="match status" value="1"/>
</dbReference>
<name>A0A9X4RCT9_9ACTN</name>
<dbReference type="Proteomes" id="UP001152755">
    <property type="component" value="Unassembled WGS sequence"/>
</dbReference>
<dbReference type="GO" id="GO:0004842">
    <property type="term" value="F:ubiquitin-protein transferase activity"/>
    <property type="evidence" value="ECO:0007669"/>
    <property type="project" value="TreeGrafter"/>
</dbReference>
<evidence type="ECO:0000313" key="4">
    <source>
        <dbReference type="EMBL" id="MDG3014210.1"/>
    </source>
</evidence>
<keyword evidence="2 3" id="KW-0040">ANK repeat</keyword>
<dbReference type="SUPFAM" id="SSF48403">
    <property type="entry name" value="Ankyrin repeat"/>
    <property type="match status" value="1"/>
</dbReference>
<dbReference type="PROSITE" id="PS50297">
    <property type="entry name" value="ANK_REP_REGION"/>
    <property type="match status" value="2"/>
</dbReference>
<keyword evidence="1" id="KW-0677">Repeat</keyword>
<feature type="repeat" description="ANK" evidence="3">
    <location>
        <begin position="90"/>
        <end position="122"/>
    </location>
</feature>
<reference evidence="4" key="1">
    <citation type="submission" date="2022-08" db="EMBL/GenBank/DDBJ databases">
        <title>Genome analysis of Corynebacteriales strain.</title>
        <authorList>
            <person name="Lee S.D."/>
        </authorList>
    </citation>
    <scope>NUCLEOTIDE SEQUENCE</scope>
    <source>
        <strain evidence="4">D3-21</strain>
    </source>
</reference>
<comment type="caution">
    <text evidence="4">The sequence shown here is derived from an EMBL/GenBank/DDBJ whole genome shotgun (WGS) entry which is preliminary data.</text>
</comment>
<protein>
    <submittedName>
        <fullName evidence="4">Ankyrin repeat domain-containing protein</fullName>
    </submittedName>
</protein>
<dbReference type="PANTHER" id="PTHR24171">
    <property type="entry name" value="ANKYRIN REPEAT DOMAIN-CONTAINING PROTEIN 39-RELATED"/>
    <property type="match status" value="1"/>
</dbReference>
<proteinExistence type="predicted"/>
<dbReference type="Pfam" id="PF12796">
    <property type="entry name" value="Ank_2"/>
    <property type="match status" value="1"/>
</dbReference>
<keyword evidence="5" id="KW-1185">Reference proteome</keyword>
<sequence length="157" mass="16425">MGTGTPGDSPAGRLSDEDEQRLQELATRVYALARSGDAESLAAYLNAGLPANLTNERGDTLIMLASYHGHAAAVRVLLAHGADPDRLNDRGQTPLAGAVFKAEDEVVRLLIEAGADPHAGHPCALDAAQMFGRADYLTLLGRPPGGLRPQTSDPGTF</sequence>
<dbReference type="PROSITE" id="PS50088">
    <property type="entry name" value="ANK_REPEAT"/>
    <property type="match status" value="2"/>
</dbReference>
<accession>A0A9X4RCT9</accession>
<gene>
    <name evidence="4" type="ORF">NVS88_06535</name>
</gene>
<evidence type="ECO:0000256" key="3">
    <source>
        <dbReference type="PROSITE-ProRule" id="PRU00023"/>
    </source>
</evidence>
<evidence type="ECO:0000256" key="2">
    <source>
        <dbReference type="ARBA" id="ARBA00023043"/>
    </source>
</evidence>
<dbReference type="PANTHER" id="PTHR24171:SF8">
    <property type="entry name" value="BRCA1-ASSOCIATED RING DOMAIN PROTEIN 1"/>
    <property type="match status" value="1"/>
</dbReference>
<organism evidence="4 5">
    <name type="scientific">Speluncibacter jeojiensis</name>
    <dbReference type="NCBI Taxonomy" id="2710754"/>
    <lineage>
        <taxon>Bacteria</taxon>
        <taxon>Bacillati</taxon>
        <taxon>Actinomycetota</taxon>
        <taxon>Actinomycetes</taxon>
        <taxon>Mycobacteriales</taxon>
        <taxon>Speluncibacteraceae</taxon>
        <taxon>Speluncibacter</taxon>
    </lineage>
</organism>
<dbReference type="GO" id="GO:0085020">
    <property type="term" value="P:protein K6-linked ubiquitination"/>
    <property type="evidence" value="ECO:0007669"/>
    <property type="project" value="TreeGrafter"/>
</dbReference>
<dbReference type="RefSeq" id="WP_277832107.1">
    <property type="nucleotide sequence ID" value="NZ_JAAIVF010000002.1"/>
</dbReference>